<dbReference type="InterPro" id="IPR015882">
    <property type="entry name" value="HEX_bac_N"/>
</dbReference>
<dbReference type="Gene3D" id="3.30.379.10">
    <property type="entry name" value="Chitobiase/beta-hexosaminidase domain 2-like"/>
    <property type="match status" value="1"/>
</dbReference>
<evidence type="ECO:0000313" key="9">
    <source>
        <dbReference type="Proteomes" id="UP000004816"/>
    </source>
</evidence>
<dbReference type="PANTHER" id="PTHR43678:SF1">
    <property type="entry name" value="BETA-N-ACETYLHEXOSAMINIDASE"/>
    <property type="match status" value="1"/>
</dbReference>
<organism evidence="8 9">
    <name type="scientific">Segniliparus rugosus (strain ATCC BAA-974 / DSM 45345 / CCUG 50838 / CIP 108380 / JCM 13579 / CDC 945)</name>
    <dbReference type="NCBI Taxonomy" id="679197"/>
    <lineage>
        <taxon>Bacteria</taxon>
        <taxon>Bacillati</taxon>
        <taxon>Actinomycetota</taxon>
        <taxon>Actinomycetes</taxon>
        <taxon>Mycobacteriales</taxon>
        <taxon>Segniliparaceae</taxon>
        <taxon>Segniliparus</taxon>
    </lineage>
</organism>
<dbReference type="OrthoDB" id="9763537at2"/>
<comment type="caution">
    <text evidence="8">The sequence shown here is derived from an EMBL/GenBank/DDBJ whole genome shotgun (WGS) entry which is preliminary data.</text>
</comment>
<dbReference type="InterPro" id="IPR029018">
    <property type="entry name" value="Hex-like_dom2"/>
</dbReference>
<dbReference type="CDD" id="cd06564">
    <property type="entry name" value="GH20_DspB_LnbB-like"/>
    <property type="match status" value="1"/>
</dbReference>
<dbReference type="Proteomes" id="UP000004816">
    <property type="component" value="Unassembled WGS sequence"/>
</dbReference>
<evidence type="ECO:0000256" key="2">
    <source>
        <dbReference type="ARBA" id="ARBA00022801"/>
    </source>
</evidence>
<feature type="domain" description="Glycoside hydrolase family 20 catalytic" evidence="6">
    <location>
        <begin position="181"/>
        <end position="495"/>
    </location>
</feature>
<dbReference type="HOGENOM" id="CLU_010969_0_1_11"/>
<evidence type="ECO:0000313" key="8">
    <source>
        <dbReference type="EMBL" id="EFV13790.1"/>
    </source>
</evidence>
<dbReference type="InterPro" id="IPR015883">
    <property type="entry name" value="Glyco_hydro_20_cat"/>
</dbReference>
<reference evidence="8 9" key="1">
    <citation type="journal article" date="2011" name="Stand. Genomic Sci.">
        <title>High quality draft genome sequence of Segniliparus rugosus CDC 945(T)= (ATCC BAA-974(T)).</title>
        <authorList>
            <person name="Earl A.M."/>
            <person name="Desjardins C.A."/>
            <person name="Fitzgerald M.G."/>
            <person name="Arachchi H.M."/>
            <person name="Zeng Q."/>
            <person name="Mehta T."/>
            <person name="Griggs A."/>
            <person name="Birren B.W."/>
            <person name="Toney N.C."/>
            <person name="Carr J."/>
            <person name="Posey J."/>
            <person name="Butler W.R."/>
        </authorList>
    </citation>
    <scope>NUCLEOTIDE SEQUENCE [LARGE SCALE GENOMIC DNA]</scope>
    <source>
        <strain evidence="9">ATCC BAA-974 / DSM 45345 / CCUG 50838 / CIP 108380 / JCM 13579 / CDC 945</strain>
    </source>
</reference>
<dbReference type="Pfam" id="PF02838">
    <property type="entry name" value="Glyco_hydro_20b"/>
    <property type="match status" value="1"/>
</dbReference>
<feature type="region of interest" description="Disordered" evidence="5">
    <location>
        <begin position="29"/>
        <end position="55"/>
    </location>
</feature>
<dbReference type="InterPro" id="IPR017853">
    <property type="entry name" value="GH"/>
</dbReference>
<dbReference type="PRINTS" id="PR00738">
    <property type="entry name" value="GLHYDRLASE20"/>
</dbReference>
<dbReference type="SUPFAM" id="SSF51445">
    <property type="entry name" value="(Trans)glycosidases"/>
    <property type="match status" value="1"/>
</dbReference>
<evidence type="ECO:0000256" key="4">
    <source>
        <dbReference type="PIRSR" id="PIRSR625705-1"/>
    </source>
</evidence>
<keyword evidence="9" id="KW-1185">Reference proteome</keyword>
<evidence type="ECO:0000256" key="3">
    <source>
        <dbReference type="ARBA" id="ARBA00023295"/>
    </source>
</evidence>
<dbReference type="Pfam" id="PF00728">
    <property type="entry name" value="Glyco_hydro_20"/>
    <property type="match status" value="1"/>
</dbReference>
<dbReference type="eggNOG" id="COG3525">
    <property type="taxonomic scope" value="Bacteria"/>
</dbReference>
<evidence type="ECO:0000256" key="5">
    <source>
        <dbReference type="SAM" id="MobiDB-lite"/>
    </source>
</evidence>
<keyword evidence="3" id="KW-0326">Glycosidase</keyword>
<protein>
    <submittedName>
        <fullName evidence="8">Uncharacterized protein</fullName>
    </submittedName>
</protein>
<dbReference type="Gene3D" id="3.20.20.80">
    <property type="entry name" value="Glycosidases"/>
    <property type="match status" value="1"/>
</dbReference>
<dbReference type="InterPro" id="IPR025705">
    <property type="entry name" value="Beta_hexosaminidase_sua/sub"/>
</dbReference>
<gene>
    <name evidence="8" type="ORF">HMPREF9336_01352</name>
</gene>
<dbReference type="PANTHER" id="PTHR43678">
    <property type="entry name" value="PUTATIVE (AFU_ORTHOLOGUE AFUA_2G00640)-RELATED"/>
    <property type="match status" value="1"/>
</dbReference>
<dbReference type="RefSeq" id="WP_007468943.1">
    <property type="nucleotide sequence ID" value="NZ_KI391954.1"/>
</dbReference>
<dbReference type="EMBL" id="ACZI02000003">
    <property type="protein sequence ID" value="EFV13790.1"/>
    <property type="molecule type" value="Genomic_DNA"/>
</dbReference>
<evidence type="ECO:0000259" key="7">
    <source>
        <dbReference type="Pfam" id="PF02838"/>
    </source>
</evidence>
<dbReference type="GO" id="GO:0004563">
    <property type="term" value="F:beta-N-acetylhexosaminidase activity"/>
    <property type="evidence" value="ECO:0007669"/>
    <property type="project" value="InterPro"/>
</dbReference>
<dbReference type="PROSITE" id="PS51257">
    <property type="entry name" value="PROKAR_LIPOPROTEIN"/>
    <property type="match status" value="1"/>
</dbReference>
<comment type="similarity">
    <text evidence="1">Belongs to the glycosyl hydrolase 20 family.</text>
</comment>
<dbReference type="AlphaFoldDB" id="E5XPD0"/>
<evidence type="ECO:0000259" key="6">
    <source>
        <dbReference type="Pfam" id="PF00728"/>
    </source>
</evidence>
<accession>E5XPD0</accession>
<keyword evidence="2" id="KW-0378">Hydrolase</keyword>
<evidence type="ECO:0000256" key="1">
    <source>
        <dbReference type="ARBA" id="ARBA00006285"/>
    </source>
</evidence>
<sequence>MPPVHRFSPIRRALAVAATALTLLSCGQQSPEVGRTRSAQPPGPSGPGPTSAVLPPLIPSVQRWIPGDGSFRLGPTAKIVAPQSWRGTADVLAEDLGAVLGRTFAVASDGADDGDIELRQRGPDPQLGSEGYEIAVAGRLVVSAPDEAGAFLGTRTAVQWLRQSPALPGGTARDWPAWRERAFMVDVARKFYTLDWLRDRIRELSYLKYNTIHLHLTDSQAFRVESDTVPDAVAPEHYSKAEIAGLVAYAARRHITVVPEFDLPGHASALLARRPDLGVKGEWGLTVLNLAKPETWALAEDVIKEYLPLFPAKVWFLGADEWMSIDQFGQHPELAKAAEERYGAGADPIDLFHGFINRMNEVVKAAGKSMRIWNSALILDSTVPVAPDVSIDHWSGAGLSAQEEAEAGHELLNSTSRQLYYVINRRTPDPAKIYGDFDPNAYPLAASATSVLAQGDPKALGAELCLWEGGHGPDEGEIAATLTPMLRALAQVLWGSPKIAEDYAEFVGISEAVGSPPGV</sequence>
<feature type="active site" description="Proton donor" evidence="4">
    <location>
        <position position="321"/>
    </location>
</feature>
<feature type="domain" description="Beta-hexosaminidase bacterial type N-terminal" evidence="7">
    <location>
        <begin position="55"/>
        <end position="175"/>
    </location>
</feature>
<dbReference type="InterPro" id="IPR052764">
    <property type="entry name" value="GH20_Enzymes"/>
</dbReference>
<dbReference type="SUPFAM" id="SSF55545">
    <property type="entry name" value="beta-N-acetylhexosaminidase-like domain"/>
    <property type="match status" value="1"/>
</dbReference>
<dbReference type="STRING" id="679197.HMPREF9336_01352"/>
<name>E5XPD0_SEGRC</name>
<dbReference type="GO" id="GO:0005975">
    <property type="term" value="P:carbohydrate metabolic process"/>
    <property type="evidence" value="ECO:0007669"/>
    <property type="project" value="InterPro"/>
</dbReference>
<proteinExistence type="inferred from homology"/>